<dbReference type="Proteomes" id="UP000038045">
    <property type="component" value="Unplaced"/>
</dbReference>
<reference evidence="2" key="1">
    <citation type="submission" date="2017-02" db="UniProtKB">
        <authorList>
            <consortium name="WormBaseParasite"/>
        </authorList>
    </citation>
    <scope>IDENTIFICATION</scope>
</reference>
<evidence type="ECO:0000313" key="2">
    <source>
        <dbReference type="WBParaSite" id="PTRK_0001769900.2"/>
    </source>
</evidence>
<proteinExistence type="predicted"/>
<dbReference type="WBParaSite" id="PTRK_0001769900.2">
    <property type="protein sequence ID" value="PTRK_0001769900.2"/>
    <property type="gene ID" value="PTRK_0001769900"/>
</dbReference>
<dbReference type="AlphaFoldDB" id="A0A0N5A6T0"/>
<keyword evidence="1" id="KW-1185">Reference proteome</keyword>
<accession>A0A0N5A6T0</accession>
<organism evidence="1 2">
    <name type="scientific">Parastrongyloides trichosuri</name>
    <name type="common">Possum-specific nematode worm</name>
    <dbReference type="NCBI Taxonomy" id="131310"/>
    <lineage>
        <taxon>Eukaryota</taxon>
        <taxon>Metazoa</taxon>
        <taxon>Ecdysozoa</taxon>
        <taxon>Nematoda</taxon>
        <taxon>Chromadorea</taxon>
        <taxon>Rhabditida</taxon>
        <taxon>Tylenchina</taxon>
        <taxon>Panagrolaimomorpha</taxon>
        <taxon>Strongyloidoidea</taxon>
        <taxon>Strongyloididae</taxon>
        <taxon>Parastrongyloides</taxon>
    </lineage>
</organism>
<sequence length="1018" mass="119159">MSLNIGKILDNEISPEVILNQLDECGKTELDFFKVFLDVYFHLGGKNQKITKKELRTMNKEVWSSKWTSDGTNETLMPKDKNNEMECIVAFNTFKAIGSFMETQNKKVFEKYKSIFKECHDDENLSPKTPLDTPRQPLIAAGKEILTDNKWKLEPSTGPRQISFYGVFMNFYRLELCSMMGSNEKFKQAISILMTLSQRFCEYVLETKLGHAVFDWLLKQAVEKNGTAELVLSLMLSANLYTEYFRHQCNDTSHNSMDKDSLKRKRHLLNFEGLNKIYYSMVVDPQLTKDHEKGICTWETLQGLDFLHQMFSNNFNDAFELSIPFVELWLYSGFPLAVAMCIRILRYMVEIYDDELKEYKNLLFMTKIRRFLFLLISHNKDNSEVCEKYEGMPERIPLLTEEEIAECSEVYGHIATYFKGHNDPNEIRLLTKGIKTQETLKPIVNMVYISHKDDLKKKPVELSKFMEYSIKYSCRENQVLFNNLLLDTAGVNSIILLKAFFNNKFRSCLEDKPNEKSLEFTLMAIGLLEEIIKVLEKLSESRKDNVFIQAIKEFNMLEIFKNIFDNSDKYYSILNPGLKLLIYVLKLNTAWFTTMDNVNIFKDYAEKIFIKTHDKITISLLHEVFEFFYLWTRNFHGVTSTQFKVMAIYLNQTLFKDCNDILKNKFYTLLSTYNGIDLSLEYAVVKFGILPPSKYVYQVFDHILIQLKNFGTPQALRVKTEIGVQMWRHVLQNFKLNKNVIDWELFNNVSEHFNDLVDELQLKLARPVAEYLKSIFQMSSIEKEPLKRSEFIDKMMNEKLLNKLAFIITKEIFGEKPFYFCSSASKLQTVYLNMPLTENVDQKNCKLFASFESLILQDKQKIMKESERMLHTYKLRSEESLLGNEKNIQSVLNHANVRLAKLCTIDDPLEDWESKGNLLSCLKYVFISSKNDNIRKKIKDAVEWLYAFTLLCPYGKYEDLFVHVKYCIALKPDDQKEKQAFIDRIGLMIFAILDNANNLSDELKHEFARNAIKKLSSK</sequence>
<evidence type="ECO:0000313" key="1">
    <source>
        <dbReference type="Proteomes" id="UP000038045"/>
    </source>
</evidence>
<name>A0A0N5A6T0_PARTI</name>
<protein>
    <submittedName>
        <fullName evidence="2">LisH domain-containing protein</fullName>
    </submittedName>
</protein>